<name>U2ZN13_VIBPR</name>
<dbReference type="RefSeq" id="WP_021707139.1">
    <property type="nucleotide sequence ID" value="NZ_BATJ01000025.1"/>
</dbReference>
<comment type="caution">
    <text evidence="1">The sequence shown here is derived from an EMBL/GenBank/DDBJ whole genome shotgun (WGS) entry which is preliminary data.</text>
</comment>
<gene>
    <name evidence="1" type="ORF">VPR01S_25_00160</name>
</gene>
<evidence type="ECO:0000313" key="1">
    <source>
        <dbReference type="EMBL" id="GAD69171.1"/>
    </source>
</evidence>
<evidence type="ECO:0000313" key="2">
    <source>
        <dbReference type="Proteomes" id="UP000016570"/>
    </source>
</evidence>
<dbReference type="AlphaFoldDB" id="U2ZN13"/>
<dbReference type="STRING" id="1219065.VPR01S_25_00160"/>
<dbReference type="Proteomes" id="UP000016570">
    <property type="component" value="Unassembled WGS sequence"/>
</dbReference>
<protein>
    <recommendedName>
        <fullName evidence="3">Lipoprotein</fullName>
    </recommendedName>
</protein>
<proteinExistence type="predicted"/>
<organism evidence="1 2">
    <name type="scientific">Vibrio proteolyticus NBRC 13287</name>
    <dbReference type="NCBI Taxonomy" id="1219065"/>
    <lineage>
        <taxon>Bacteria</taxon>
        <taxon>Pseudomonadati</taxon>
        <taxon>Pseudomonadota</taxon>
        <taxon>Gammaproteobacteria</taxon>
        <taxon>Vibrionales</taxon>
        <taxon>Vibrionaceae</taxon>
        <taxon>Vibrio</taxon>
    </lineage>
</organism>
<dbReference type="EMBL" id="BATJ01000025">
    <property type="protein sequence ID" value="GAD69171.1"/>
    <property type="molecule type" value="Genomic_DNA"/>
</dbReference>
<reference evidence="1 2" key="1">
    <citation type="submission" date="2013-09" db="EMBL/GenBank/DDBJ databases">
        <title>Whole genome shotgun sequence of Vibrio proteolyticus NBRC 13287.</title>
        <authorList>
            <person name="Isaki S."/>
            <person name="Hosoyama A."/>
            <person name="Numata M."/>
            <person name="Hashimoto M."/>
            <person name="Hosoyama Y."/>
            <person name="Tsuchikane K."/>
            <person name="Noguchi M."/>
            <person name="Hirakata S."/>
            <person name="Ichikawa N."/>
            <person name="Ohji S."/>
            <person name="Yamazoe A."/>
            <person name="Fujita N."/>
        </authorList>
    </citation>
    <scope>NUCLEOTIDE SEQUENCE [LARGE SCALE GENOMIC DNA]</scope>
    <source>
        <strain evidence="1 2">NBRC 13287</strain>
    </source>
</reference>
<dbReference type="PROSITE" id="PS51257">
    <property type="entry name" value="PROKAR_LIPOPROTEIN"/>
    <property type="match status" value="1"/>
</dbReference>
<accession>U2ZN13</accession>
<dbReference type="eggNOG" id="COG3650">
    <property type="taxonomic scope" value="Bacteria"/>
</dbReference>
<evidence type="ECO:0008006" key="3">
    <source>
        <dbReference type="Google" id="ProtNLM"/>
    </source>
</evidence>
<keyword evidence="2" id="KW-1185">Reference proteome</keyword>
<sequence>MKALRNPATIAALLALQACSTTSTQVGEPMTKASLDQPDTIVPQTFILRGQAVIGSEARTLTPCGSNQQYWLELSPEQLKQAKALSHSPYQPLYAEVVGQLLLPTRTGPDADFTARFQVDHLNLVSAENPQRCDQSPRPTRAFGTEPFWSASFEGQQLVVRTPGGADQPVAIESRRIESGTRQYRLQGGELTLERAACSDGMSDSVYAWRSTLELNDKTYQGCATLANADGSQHWIGQYQAQSTQTSNFSITLELNTDHSATTRYDYHNGDPSIVETGYWQPLNPEQVQVMMTRHQRQYLLSERIFTRTGDTLSANKEKVGTLVYPIANGGLQLYRAGSQAGTDPKSIPSSNKFDPQVDQAVRQYLKQTNNPAEGTHYRWLTYDLNGDGQPELLTQLDWCGSGGCTLLVFEKRAQQWHVNSRVTLVRTPLTLGTQQHQGWQDLILNVGGGGAQAADHVLRYNGKRYPLNPSTAPQADAANISETTLFSDGLSPALHGLAL</sequence>